<protein>
    <recommendedName>
        <fullName evidence="4">mannan endo-1,6-alpha-mannosidase</fullName>
        <ecNumber evidence="4">3.2.1.101</ecNumber>
    </recommendedName>
</protein>
<proteinExistence type="inferred from homology"/>
<keyword evidence="7" id="KW-0472">Membrane</keyword>
<dbReference type="PANTHER" id="PTHR12145:SF38">
    <property type="entry name" value="MANNAN ENDO-1,6-ALPHA-MANNOSIDASE"/>
    <property type="match status" value="1"/>
</dbReference>
<keyword evidence="9" id="KW-0326">Glycosidase</keyword>
<evidence type="ECO:0000256" key="8">
    <source>
        <dbReference type="ARBA" id="ARBA00023180"/>
    </source>
</evidence>
<dbReference type="EC" id="3.2.1.101" evidence="4"/>
<dbReference type="SUPFAM" id="SSF48208">
    <property type="entry name" value="Six-hairpin glycosidases"/>
    <property type="match status" value="1"/>
</dbReference>
<evidence type="ECO:0000256" key="5">
    <source>
        <dbReference type="ARBA" id="ARBA00022729"/>
    </source>
</evidence>
<name>A0A420I9U4_9PEZI</name>
<dbReference type="InterPro" id="IPR014480">
    <property type="entry name" value="Mannan-1_6-alpha_mannosidase"/>
</dbReference>
<dbReference type="GO" id="GO:0012505">
    <property type="term" value="C:endomembrane system"/>
    <property type="evidence" value="ECO:0007669"/>
    <property type="project" value="UniProtKB-SubCell"/>
</dbReference>
<evidence type="ECO:0000256" key="9">
    <source>
        <dbReference type="ARBA" id="ARBA00023295"/>
    </source>
</evidence>
<keyword evidence="6" id="KW-0378">Hydrolase</keyword>
<keyword evidence="5 10" id="KW-0732">Signal</keyword>
<evidence type="ECO:0000256" key="2">
    <source>
        <dbReference type="ARBA" id="ARBA00004308"/>
    </source>
</evidence>
<evidence type="ECO:0000256" key="1">
    <source>
        <dbReference type="ARBA" id="ARBA00001452"/>
    </source>
</evidence>
<keyword evidence="12" id="KW-1185">Reference proteome</keyword>
<dbReference type="STRING" id="62708.A0A420I9U4"/>
<dbReference type="Pfam" id="PF03663">
    <property type="entry name" value="Glyco_hydro_76"/>
    <property type="match status" value="1"/>
</dbReference>
<feature type="signal peptide" evidence="10">
    <location>
        <begin position="1"/>
        <end position="17"/>
    </location>
</feature>
<dbReference type="InterPro" id="IPR005198">
    <property type="entry name" value="Glyco_hydro_76"/>
</dbReference>
<accession>A0A420I9U4</accession>
<evidence type="ECO:0000313" key="12">
    <source>
        <dbReference type="Proteomes" id="UP000283383"/>
    </source>
</evidence>
<evidence type="ECO:0000256" key="6">
    <source>
        <dbReference type="ARBA" id="ARBA00022801"/>
    </source>
</evidence>
<comment type="subcellular location">
    <subcellularLocation>
        <location evidence="2">Endomembrane system</location>
    </subcellularLocation>
</comment>
<dbReference type="AlphaFoldDB" id="A0A420I9U4"/>
<evidence type="ECO:0000256" key="3">
    <source>
        <dbReference type="ARBA" id="ARBA00009699"/>
    </source>
</evidence>
<dbReference type="PANTHER" id="PTHR12145">
    <property type="entry name" value="MANNAN ENDO-1,6-ALPHA-MANNOSIDASE DCW1"/>
    <property type="match status" value="1"/>
</dbReference>
<dbReference type="GO" id="GO:0009272">
    <property type="term" value="P:fungal-type cell wall biogenesis"/>
    <property type="evidence" value="ECO:0007669"/>
    <property type="project" value="TreeGrafter"/>
</dbReference>
<dbReference type="GO" id="GO:0008496">
    <property type="term" value="F:mannan endo-1,6-alpha-mannosidase activity"/>
    <property type="evidence" value="ECO:0007669"/>
    <property type="project" value="UniProtKB-EC"/>
</dbReference>
<comment type="catalytic activity">
    <reaction evidence="1">
        <text>Random hydrolysis of (1-&gt;6)-alpha-D-mannosidic linkages in unbranched (1-&gt;6)-mannans.</text>
        <dbReference type="EC" id="3.2.1.101"/>
    </reaction>
</comment>
<organism evidence="11 12">
    <name type="scientific">Golovinomyces cichoracearum</name>
    <dbReference type="NCBI Taxonomy" id="62708"/>
    <lineage>
        <taxon>Eukaryota</taxon>
        <taxon>Fungi</taxon>
        <taxon>Dikarya</taxon>
        <taxon>Ascomycota</taxon>
        <taxon>Pezizomycotina</taxon>
        <taxon>Leotiomycetes</taxon>
        <taxon>Erysiphales</taxon>
        <taxon>Erysiphaceae</taxon>
        <taxon>Golovinomyces</taxon>
    </lineage>
</organism>
<keyword evidence="8" id="KW-0325">Glycoprotein</keyword>
<reference evidence="11 12" key="1">
    <citation type="journal article" date="2018" name="BMC Genomics">
        <title>Comparative genome analyses reveal sequence features reflecting distinct modes of host-adaptation between dicot and monocot powdery mildew.</title>
        <authorList>
            <person name="Wu Y."/>
            <person name="Ma X."/>
            <person name="Pan Z."/>
            <person name="Kale S.D."/>
            <person name="Song Y."/>
            <person name="King H."/>
            <person name="Zhang Q."/>
            <person name="Presley C."/>
            <person name="Deng X."/>
            <person name="Wei C.I."/>
            <person name="Xiao S."/>
        </authorList>
    </citation>
    <scope>NUCLEOTIDE SEQUENCE [LARGE SCALE GENOMIC DNA]</scope>
    <source>
        <strain evidence="11">UMSG3</strain>
    </source>
</reference>
<evidence type="ECO:0000256" key="10">
    <source>
        <dbReference type="SAM" id="SignalP"/>
    </source>
</evidence>
<feature type="chain" id="PRO_5019473380" description="mannan endo-1,6-alpha-mannosidase" evidence="10">
    <location>
        <begin position="18"/>
        <end position="522"/>
    </location>
</feature>
<dbReference type="GO" id="GO:0016052">
    <property type="term" value="P:carbohydrate catabolic process"/>
    <property type="evidence" value="ECO:0007669"/>
    <property type="project" value="InterPro"/>
</dbReference>
<comment type="caution">
    <text evidence="11">The sequence shown here is derived from an EMBL/GenBank/DDBJ whole genome shotgun (WGS) entry which is preliminary data.</text>
</comment>
<dbReference type="InterPro" id="IPR008928">
    <property type="entry name" value="6-hairpin_glycosidase_sf"/>
</dbReference>
<dbReference type="Proteomes" id="UP000283383">
    <property type="component" value="Unassembled WGS sequence"/>
</dbReference>
<dbReference type="Gene3D" id="1.50.10.20">
    <property type="match status" value="1"/>
</dbReference>
<sequence length="522" mass="57439">MISLFLPAMILVITSFAIDLDTASEGSIKNASSTIAYGLMKYYTGNVTNTLSTIAVLPPPYYWWESGAMWGAMVDYYHYTNDNSYTEVTSQALLSQAGPNRDLMVPLHVKDEGNDDQAFWGFATMSAAEKNFPNPSKDLTWIELTQNLWNTQARRWDESTCGGGLRWQIFESNKGYNYKNTVSNAAFFQISARLARFTGNQTYAEWAVKSYDWMVQKGLIDGNYKVFDGISTERCETVNGMLWTYNTVITIYGAAVMYNFTQGSPTWKEKSQGLLDAATDFFGPPQSTPGVMFEPICELTSSCNTDQLSFKAYLSRFLWATTHMAPFTTEKINSLLSTSARAAARSCTGGSDRVTCGEKWYINSYDGNYGVGQQMAALETIQGLLAGGSLPPLRANHLTRPVKMCHNGTDAQCSAVASTPTETDVVTSSLNPVAKKTPTLESTHYVSKLHSLSLDIAIPITATSSIKLSSEDRGTLKSPGIAKASNVINLNRPSPLSNIATSLTHHRSNRFLSMLTIALILY</sequence>
<evidence type="ECO:0000313" key="11">
    <source>
        <dbReference type="EMBL" id="RKF71308.1"/>
    </source>
</evidence>
<evidence type="ECO:0000256" key="4">
    <source>
        <dbReference type="ARBA" id="ARBA00012350"/>
    </source>
</evidence>
<gene>
    <name evidence="11" type="ORF">GcM3_104010</name>
</gene>
<comment type="similarity">
    <text evidence="3">Belongs to the glycosyl hydrolase 76 family.</text>
</comment>
<dbReference type="EMBL" id="MCBQ01010500">
    <property type="protein sequence ID" value="RKF71308.1"/>
    <property type="molecule type" value="Genomic_DNA"/>
</dbReference>
<evidence type="ECO:0000256" key="7">
    <source>
        <dbReference type="ARBA" id="ARBA00023136"/>
    </source>
</evidence>
<dbReference type="FunFam" id="1.50.10.20:FF:000006">
    <property type="entry name" value="Mannan endo-1,6-alpha-mannosidase"/>
    <property type="match status" value="1"/>
</dbReference>